<name>A0ABX6III7_9ACTN</name>
<organism evidence="2 3">
    <name type="scientific">Gordonia pseudamarae</name>
    <dbReference type="NCBI Taxonomy" id="2831662"/>
    <lineage>
        <taxon>Bacteria</taxon>
        <taxon>Bacillati</taxon>
        <taxon>Actinomycetota</taxon>
        <taxon>Actinomycetes</taxon>
        <taxon>Mycobacteriales</taxon>
        <taxon>Gordoniaceae</taxon>
        <taxon>Gordonia</taxon>
    </lineage>
</organism>
<gene>
    <name evidence="2" type="ORF">GII31_09975</name>
</gene>
<evidence type="ECO:0000256" key="1">
    <source>
        <dbReference type="SAM" id="MobiDB-lite"/>
    </source>
</evidence>
<evidence type="ECO:0000313" key="2">
    <source>
        <dbReference type="EMBL" id="QHN35166.1"/>
    </source>
</evidence>
<protein>
    <submittedName>
        <fullName evidence="2">DUF4928 domain-containing protein</fullName>
    </submittedName>
</protein>
<accession>A0ABX6III7</accession>
<dbReference type="Pfam" id="PF16280">
    <property type="entry name" value="DUF4928"/>
    <property type="match status" value="1"/>
</dbReference>
<evidence type="ECO:0000313" key="3">
    <source>
        <dbReference type="Proteomes" id="UP001059836"/>
    </source>
</evidence>
<dbReference type="EMBL" id="CP045809">
    <property type="protein sequence ID" value="QHN35166.1"/>
    <property type="molecule type" value="Genomic_DNA"/>
</dbReference>
<feature type="compositionally biased region" description="Low complexity" evidence="1">
    <location>
        <begin position="1"/>
        <end position="17"/>
    </location>
</feature>
<keyword evidence="3" id="KW-1185">Reference proteome</keyword>
<dbReference type="InterPro" id="IPR032564">
    <property type="entry name" value="DUF4928"/>
</dbReference>
<sequence>MCPSSSATSWPSSAMPTGTPTMARPSWQQVSVAIEDVVDQWYESKRSKRGKVNTNVMCVGLILADHMAEGVPILETTYRAESQVKNIGASRIRQILARHGETRRFRSEAGRTSRGSLPLANALAPIISDTADAAGYGKLSDDDQARVRNALQAWFVDKVRTDYFAAQRLSAAIDPALPVRANIAELLEAARTQGGNNAGAVAQHLVGAKLSLRFPSEAVSNHGYTTADVQTNRPGDFLIGDTAIHVTMSPAEALFNKCKQNLADGYRPMVLVPENRLVAGRQIAETTGLDSRVSVQAIEDYVGNNVEEIGGLRATGVRAELRKLLETYNGRVDAVESDPSLLITIPGNL</sequence>
<dbReference type="Proteomes" id="UP001059836">
    <property type="component" value="Chromosome"/>
</dbReference>
<reference evidence="2" key="1">
    <citation type="journal article" date="2021" name="Nat. Microbiol.">
        <title>Cocultivation of an ultrasmall environmental parasitic bacterium with lytic ability against bacteria associated with wastewater foams.</title>
        <authorList>
            <person name="Batinovic S."/>
            <person name="Rose J.J.A."/>
            <person name="Ratcliffe J."/>
            <person name="Seviour R.J."/>
            <person name="Petrovski S."/>
        </authorList>
    </citation>
    <scope>NUCLEOTIDE SEQUENCE</scope>
    <source>
        <strain evidence="2">CON9</strain>
    </source>
</reference>
<feature type="region of interest" description="Disordered" evidence="1">
    <location>
        <begin position="1"/>
        <end position="24"/>
    </location>
</feature>
<proteinExistence type="predicted"/>